<proteinExistence type="predicted"/>
<dbReference type="GO" id="GO:0008168">
    <property type="term" value="F:methyltransferase activity"/>
    <property type="evidence" value="ECO:0007669"/>
    <property type="project" value="UniProtKB-KW"/>
</dbReference>
<gene>
    <name evidence="2" type="ORF">ACFPIE_08675</name>
</gene>
<dbReference type="SUPFAM" id="SSF53335">
    <property type="entry name" value="S-adenosyl-L-methionine-dependent methyltransferases"/>
    <property type="match status" value="1"/>
</dbReference>
<sequence length="373" mass="41034">MSAEMLRSRLLASDEIARGLELVGAFQADPQPEPQLDWEDGLRWTYRLALRREASDDDVAMHAPHVSRMADLRRVFTSREFESVSADALILADLDVARQFAPFASAPVGADSFRNFVGAETRLSFLDPSLAWKAGQVEGITRPSQPGLHGLAEWIGSLRSVLDAKDRLVVMELGAGWAPWLVSCALAAKRRGIDDLTLIGVEGSAEHHGFMRQHFLDNGLNPDAYELHHAVVGAEDGVAYFPKLADPTLDYGAFAAFEDGEQGAAAERGMLEEVRCLSLAGLLEKAGRVDLMHMDIQGHEQAVLEASMDRVDRHVHRAIIGTHSRNIDGALLDLFSSHGWHLEYENPAKVLQRPDGGLHFVVDGEQVWLNPKV</sequence>
<accession>A0ABW0FQH9</accession>
<dbReference type="Proteomes" id="UP001596152">
    <property type="component" value="Unassembled WGS sequence"/>
</dbReference>
<feature type="domain" description="Methyltransferase FkbM" evidence="1">
    <location>
        <begin position="219"/>
        <end position="314"/>
    </location>
</feature>
<name>A0ABW0FQH9_9CAUL</name>
<evidence type="ECO:0000259" key="1">
    <source>
        <dbReference type="Pfam" id="PF05050"/>
    </source>
</evidence>
<dbReference type="InterPro" id="IPR029063">
    <property type="entry name" value="SAM-dependent_MTases_sf"/>
</dbReference>
<keyword evidence="2" id="KW-0489">Methyltransferase</keyword>
<dbReference type="Gene3D" id="3.40.50.150">
    <property type="entry name" value="Vaccinia Virus protein VP39"/>
    <property type="match status" value="1"/>
</dbReference>
<evidence type="ECO:0000313" key="2">
    <source>
        <dbReference type="EMBL" id="MFC5343985.1"/>
    </source>
</evidence>
<comment type="caution">
    <text evidence="2">The sequence shown here is derived from an EMBL/GenBank/DDBJ whole genome shotgun (WGS) entry which is preliminary data.</text>
</comment>
<keyword evidence="2" id="KW-0808">Transferase</keyword>
<organism evidence="2 3">
    <name type="scientific">Brevundimonas staleyi</name>
    <dbReference type="NCBI Taxonomy" id="74326"/>
    <lineage>
        <taxon>Bacteria</taxon>
        <taxon>Pseudomonadati</taxon>
        <taxon>Pseudomonadota</taxon>
        <taxon>Alphaproteobacteria</taxon>
        <taxon>Caulobacterales</taxon>
        <taxon>Caulobacteraceae</taxon>
        <taxon>Brevundimonas</taxon>
    </lineage>
</organism>
<dbReference type="EMBL" id="JBHSLF010000017">
    <property type="protein sequence ID" value="MFC5343985.1"/>
    <property type="molecule type" value="Genomic_DNA"/>
</dbReference>
<evidence type="ECO:0000313" key="3">
    <source>
        <dbReference type="Proteomes" id="UP001596152"/>
    </source>
</evidence>
<dbReference type="GO" id="GO:0032259">
    <property type="term" value="P:methylation"/>
    <property type="evidence" value="ECO:0007669"/>
    <property type="project" value="UniProtKB-KW"/>
</dbReference>
<protein>
    <submittedName>
        <fullName evidence="2">FkbM family methyltransferase</fullName>
    </submittedName>
</protein>
<keyword evidence="3" id="KW-1185">Reference proteome</keyword>
<reference evidence="3" key="1">
    <citation type="journal article" date="2019" name="Int. J. Syst. Evol. Microbiol.">
        <title>The Global Catalogue of Microorganisms (GCM) 10K type strain sequencing project: providing services to taxonomists for standard genome sequencing and annotation.</title>
        <authorList>
            <consortium name="The Broad Institute Genomics Platform"/>
            <consortium name="The Broad Institute Genome Sequencing Center for Infectious Disease"/>
            <person name="Wu L."/>
            <person name="Ma J."/>
        </authorList>
    </citation>
    <scope>NUCLEOTIDE SEQUENCE [LARGE SCALE GENOMIC DNA]</scope>
    <source>
        <strain evidence="3">JCM 12125</strain>
    </source>
</reference>
<dbReference type="Pfam" id="PF05050">
    <property type="entry name" value="Methyltransf_21"/>
    <property type="match status" value="1"/>
</dbReference>
<dbReference type="RefSeq" id="WP_374037468.1">
    <property type="nucleotide sequence ID" value="NZ_CP169082.1"/>
</dbReference>
<dbReference type="InterPro" id="IPR006342">
    <property type="entry name" value="FkbM_mtfrase"/>
</dbReference>